<reference evidence="1" key="1">
    <citation type="journal article" date="2020" name="mSystems">
        <title>Genome- and Community-Level Interaction Insights into Carbon Utilization and Element Cycling Functions of Hydrothermarchaeota in Hydrothermal Sediment.</title>
        <authorList>
            <person name="Zhou Z."/>
            <person name="Liu Y."/>
            <person name="Xu W."/>
            <person name="Pan J."/>
            <person name="Luo Z.H."/>
            <person name="Li M."/>
        </authorList>
    </citation>
    <scope>NUCLEOTIDE SEQUENCE [LARGE SCALE GENOMIC DNA]</scope>
    <source>
        <strain evidence="1">SpSt-605</strain>
    </source>
</reference>
<dbReference type="EMBL" id="DSZU01000081">
    <property type="protein sequence ID" value="HGV55385.1"/>
    <property type="molecule type" value="Genomic_DNA"/>
</dbReference>
<evidence type="ECO:0008006" key="2">
    <source>
        <dbReference type="Google" id="ProtNLM"/>
    </source>
</evidence>
<accession>A0A832GQQ6</accession>
<comment type="caution">
    <text evidence="1">The sequence shown here is derived from an EMBL/GenBank/DDBJ whole genome shotgun (WGS) entry which is preliminary data.</text>
</comment>
<dbReference type="AlphaFoldDB" id="A0A832GQQ6"/>
<name>A0A832GQQ6_9BACT</name>
<protein>
    <recommendedName>
        <fullName evidence="2">HEPN domain-containing protein</fullName>
    </recommendedName>
</protein>
<proteinExistence type="predicted"/>
<evidence type="ECO:0000313" key="1">
    <source>
        <dbReference type="EMBL" id="HGV55385.1"/>
    </source>
</evidence>
<gene>
    <name evidence="1" type="ORF">ENT73_04780</name>
</gene>
<sequence>MVYFIRARTHYQYALKLWQELREGKRKPDKALLREIFLQGLKALHAITEVLPSEKKLTPEEILIKILPTLREEEKKLILALKEYLLSEDSEKWEPPLAEVSQFLENVKECLSPIL</sequence>
<organism evidence="1">
    <name type="scientific">Caldimicrobium thiodismutans</name>
    <dbReference type="NCBI Taxonomy" id="1653476"/>
    <lineage>
        <taxon>Bacteria</taxon>
        <taxon>Pseudomonadati</taxon>
        <taxon>Thermodesulfobacteriota</taxon>
        <taxon>Thermodesulfobacteria</taxon>
        <taxon>Thermodesulfobacteriales</taxon>
        <taxon>Thermodesulfobacteriaceae</taxon>
        <taxon>Caldimicrobium</taxon>
    </lineage>
</organism>